<evidence type="ECO:0000256" key="2">
    <source>
        <dbReference type="SAM" id="Phobius"/>
    </source>
</evidence>
<dbReference type="SMART" id="SM00671">
    <property type="entry name" value="SEL1"/>
    <property type="match status" value="5"/>
</dbReference>
<feature type="chain" id="PRO_5041921372" evidence="3">
    <location>
        <begin position="21"/>
        <end position="936"/>
    </location>
</feature>
<dbReference type="PANTHER" id="PTHR11102:SF147">
    <property type="entry name" value="SEL1L ADAPTOR SUBUNIT OF ERAD E3 UBIQUITIN LIGASE"/>
    <property type="match status" value="1"/>
</dbReference>
<keyword evidence="5" id="KW-1185">Reference proteome</keyword>
<keyword evidence="2" id="KW-0472">Membrane</keyword>
<accession>A0AAF0E3M1</accession>
<dbReference type="SUPFAM" id="SSF81901">
    <property type="entry name" value="HCP-like"/>
    <property type="match status" value="2"/>
</dbReference>
<evidence type="ECO:0000256" key="3">
    <source>
        <dbReference type="SAM" id="SignalP"/>
    </source>
</evidence>
<gene>
    <name evidence="4" type="primary">HRD3</name>
    <name evidence="4" type="ORF">MOBT1_002565</name>
</gene>
<name>A0AAF0E3M1_9BASI</name>
<dbReference type="EMBL" id="CP119939">
    <property type="protein sequence ID" value="WFD03869.1"/>
    <property type="molecule type" value="Genomic_DNA"/>
</dbReference>
<reference evidence="4" key="1">
    <citation type="submission" date="2023-03" db="EMBL/GenBank/DDBJ databases">
        <title>Mating type loci evolution in Malassezia.</title>
        <authorList>
            <person name="Coelho M.A."/>
        </authorList>
    </citation>
    <scope>NUCLEOTIDE SEQUENCE</scope>
    <source>
        <strain evidence="4">CBS 7876</strain>
    </source>
</reference>
<dbReference type="InterPro" id="IPR050767">
    <property type="entry name" value="Sel1_AlgK"/>
</dbReference>
<dbReference type="GO" id="GO:0036503">
    <property type="term" value="P:ERAD pathway"/>
    <property type="evidence" value="ECO:0007669"/>
    <property type="project" value="TreeGrafter"/>
</dbReference>
<dbReference type="PANTHER" id="PTHR11102">
    <property type="entry name" value="SEL-1-LIKE PROTEIN"/>
    <property type="match status" value="1"/>
</dbReference>
<dbReference type="InterPro" id="IPR006597">
    <property type="entry name" value="Sel1-like"/>
</dbReference>
<evidence type="ECO:0000313" key="5">
    <source>
        <dbReference type="Proteomes" id="UP001214603"/>
    </source>
</evidence>
<protein>
    <submittedName>
        <fullName evidence="4">ERAD-associated protein</fullName>
    </submittedName>
</protein>
<feature type="transmembrane region" description="Helical" evidence="2">
    <location>
        <begin position="894"/>
        <end position="914"/>
    </location>
</feature>
<keyword evidence="2" id="KW-1133">Transmembrane helix</keyword>
<dbReference type="AlphaFoldDB" id="A0AAF0E3M1"/>
<proteinExistence type="inferred from homology"/>
<sequence>MRVAWLGAGLVAVVAAHTEADEAYASALNELRSLVDESISPREKFAASTAGSWADIAAALAERAGFGRFGTPTQDQATLSDRILSWFESGPRPSVDREPHTVYDTPVDALWPDWDYDAVKAERAHARRNQPEILNGWEQAMWGPFVSDLRDEPMPLVQTIAETYRMSEQRSVLTHWLRNQTQRVLPERIVGAEKGPRDTEAVRTAKARRSWAIATLERLAFDDVSAEALIDASFRGTNASAVQADALWVLGEHSLWGTHGAAPNIPRAVRAFERLAALGNATAHARLGFLYGSPLLEVLFDAPVQHERSLMHYVFAAQEGVRGAQLAVGHRYDRGLGVPADCLEAIRWYDAAAQKSYNEFLDGPPGGRTLPYAKLRRSDRAAMRGGTYLGLASGMDNMLLMAKLHRPAVRRMISQEPLALHDAATLHGLLDAYAHHSDTYQLGRLSFLAHALYRGSIVGEGEPLGAIARDYRLAMQYALQVAEVRWPMPAELENYAWTSRRPDGTPQRAYLANEVEKFDQVHTGNAAALLGLMYLRGDGAPQDFVRAKVWLTRAALDGNRRGAAWLAVLLDEGWGGAKDTARAAEIFERTQKLGQAPDVALEIAKTLMRSKLPEKALAQLAVAGSLSDVRDTRESSLLETPFELRYLTGSIRADWAYANNRSMHNCHLGLPDLKYAAERADWDDPVYHRAEIAHARGDTATALLAWAVSASQGIEEAQDNIAYILDPVKSYLRPAPPRATDDTALTYWAQSALQGSPHALGKICDYLRLARGTNAVAKDAAACYFSLAESAGNMVSPRWHLAQMYEAGTGSLERDFPLAKRYYDTVAALAPTESALTAFPALVRLHLKALWLWVRGDDSARRLLAAYVWKTQPKSVAPPKKPVKAVQSYDWVDGLMDALVFFGGAMALLLVWMARRYMEMRLQAANAQLAQIQALR</sequence>
<comment type="similarity">
    <text evidence="1">Belongs to the sel-1 family.</text>
</comment>
<keyword evidence="2" id="KW-0812">Transmembrane</keyword>
<keyword evidence="3" id="KW-0732">Signal</keyword>
<dbReference type="Pfam" id="PF08238">
    <property type="entry name" value="Sel1"/>
    <property type="match status" value="5"/>
</dbReference>
<dbReference type="Gene3D" id="1.25.40.10">
    <property type="entry name" value="Tetratricopeptide repeat domain"/>
    <property type="match status" value="3"/>
</dbReference>
<evidence type="ECO:0000313" key="4">
    <source>
        <dbReference type="EMBL" id="WFD03869.1"/>
    </source>
</evidence>
<organism evidence="4 5">
    <name type="scientific">Malassezia obtusa</name>
    <dbReference type="NCBI Taxonomy" id="76774"/>
    <lineage>
        <taxon>Eukaryota</taxon>
        <taxon>Fungi</taxon>
        <taxon>Dikarya</taxon>
        <taxon>Basidiomycota</taxon>
        <taxon>Ustilaginomycotina</taxon>
        <taxon>Malasseziomycetes</taxon>
        <taxon>Malasseziales</taxon>
        <taxon>Malasseziaceae</taxon>
        <taxon>Malassezia</taxon>
    </lineage>
</organism>
<dbReference type="GO" id="GO:0005789">
    <property type="term" value="C:endoplasmic reticulum membrane"/>
    <property type="evidence" value="ECO:0007669"/>
    <property type="project" value="TreeGrafter"/>
</dbReference>
<feature type="signal peptide" evidence="3">
    <location>
        <begin position="1"/>
        <end position="20"/>
    </location>
</feature>
<dbReference type="Proteomes" id="UP001214603">
    <property type="component" value="Chromosome 6"/>
</dbReference>
<dbReference type="InterPro" id="IPR011990">
    <property type="entry name" value="TPR-like_helical_dom_sf"/>
</dbReference>
<evidence type="ECO:0000256" key="1">
    <source>
        <dbReference type="ARBA" id="ARBA00038101"/>
    </source>
</evidence>